<dbReference type="Proteomes" id="UP001059771">
    <property type="component" value="Chromosome"/>
</dbReference>
<organism evidence="2">
    <name type="scientific">Nitrososphaera viennensis</name>
    <dbReference type="NCBI Taxonomy" id="1034015"/>
    <lineage>
        <taxon>Archaea</taxon>
        <taxon>Nitrososphaerota</taxon>
        <taxon>Nitrososphaeria</taxon>
        <taxon>Nitrososphaerales</taxon>
        <taxon>Nitrososphaeraceae</taxon>
        <taxon>Nitrososphaera</taxon>
    </lineage>
</organism>
<evidence type="ECO:0000313" key="2">
    <source>
        <dbReference type="EMBL" id="UVS68512.1"/>
    </source>
</evidence>
<dbReference type="GO" id="GO:0016491">
    <property type="term" value="F:oxidoreductase activity"/>
    <property type="evidence" value="ECO:0007669"/>
    <property type="project" value="InterPro"/>
</dbReference>
<feature type="region of interest" description="Disordered" evidence="1">
    <location>
        <begin position="1"/>
        <end position="20"/>
    </location>
</feature>
<proteinExistence type="predicted"/>
<dbReference type="RefSeq" id="WP_075055315.1">
    <property type="nucleotide sequence ID" value="NZ_CP103305.1"/>
</dbReference>
<dbReference type="Gene3D" id="3.40.109.10">
    <property type="entry name" value="NADH Oxidase"/>
    <property type="match status" value="1"/>
</dbReference>
<dbReference type="GeneID" id="74947560"/>
<evidence type="ECO:0000256" key="1">
    <source>
        <dbReference type="SAM" id="MobiDB-lite"/>
    </source>
</evidence>
<name>A0A977ICX1_9ARCH</name>
<gene>
    <name evidence="2" type="ORF">NWT39_11440</name>
</gene>
<dbReference type="AlphaFoldDB" id="A0A977ICX1"/>
<protein>
    <submittedName>
        <fullName evidence="2">Uncharacterized protein</fullName>
    </submittedName>
</protein>
<dbReference type="EMBL" id="CP103305">
    <property type="protein sequence ID" value="UVS68512.1"/>
    <property type="molecule type" value="Genomic_DNA"/>
</dbReference>
<accession>A0A977ICX1</accession>
<dbReference type="InterPro" id="IPR000415">
    <property type="entry name" value="Nitroreductase-like"/>
</dbReference>
<sequence>MAETVELLPEGKNDDDDNPDLLAKVSFKEIDNEVIQKQAQQDIVLFEAITKRRSNRSPFENRKLPGDLLSSLKDIARAHSAWLDIVEEELQKNGLADLISQGDRIQLSDKKFCRELAAWIHPNRSQSRMVCRDMRMACQTSYHTWVLF</sequence>
<reference evidence="2" key="1">
    <citation type="submission" date="2022-08" db="EMBL/GenBank/DDBJ databases">
        <title>Dynamic responses of ammonia-oxidizing microbial communities induced by reactive oxygen species (ROS) in fluctuating redox aquifers.</title>
        <authorList>
            <person name="Wang P."/>
            <person name="Wang H."/>
        </authorList>
    </citation>
    <scope>NUCLEOTIDE SEQUENCE</scope>
    <source>
        <strain evidence="2">PLX03</strain>
    </source>
</reference>